<name>A0A927RIP5_9ACTN</name>
<evidence type="ECO:0000313" key="1">
    <source>
        <dbReference type="EMBL" id="MBE1606406.1"/>
    </source>
</evidence>
<keyword evidence="2" id="KW-1185">Reference proteome</keyword>
<sequence length="192" mass="21410">MTTSRTRSAPAKPRIGGRRRRWPLAVGAVLALVAGGAVWRRRTHPLLLLRAEVEIDAGPDEVWQVLADLPAYAEWNPYVVRSTGDLRVGATLTNVHEFRSGQRTFTPTVLAVEPGRELRWMARLPVPGIFAGEHSFVITPIAPGRVRLVQEETFRGVAVPIMRGWLHSQALPAFEELNAALQERVETLYPRP</sequence>
<dbReference type="Proteomes" id="UP000638648">
    <property type="component" value="Unassembled WGS sequence"/>
</dbReference>
<dbReference type="SUPFAM" id="SSF55961">
    <property type="entry name" value="Bet v1-like"/>
    <property type="match status" value="1"/>
</dbReference>
<comment type="caution">
    <text evidence="1">The sequence shown here is derived from an EMBL/GenBank/DDBJ whole genome shotgun (WGS) entry which is preliminary data.</text>
</comment>
<protein>
    <recommendedName>
        <fullName evidence="3">Polyketide cyclase / dehydrase and lipid transport</fullName>
    </recommendedName>
</protein>
<dbReference type="EMBL" id="JADBEM010000001">
    <property type="protein sequence ID" value="MBE1606406.1"/>
    <property type="molecule type" value="Genomic_DNA"/>
</dbReference>
<dbReference type="InterPro" id="IPR023393">
    <property type="entry name" value="START-like_dom_sf"/>
</dbReference>
<dbReference type="InterPro" id="IPR019587">
    <property type="entry name" value="Polyketide_cyclase/dehydratase"/>
</dbReference>
<gene>
    <name evidence="1" type="ORF">HEB94_003254</name>
</gene>
<dbReference type="RefSeq" id="WP_192750542.1">
    <property type="nucleotide sequence ID" value="NZ_BAABJL010000245.1"/>
</dbReference>
<dbReference type="PANTHER" id="PTHR36166:SF1">
    <property type="entry name" value="SRPBCC DOMAIN-CONTAINING PROTEIN"/>
    <property type="match status" value="1"/>
</dbReference>
<organism evidence="1 2">
    <name type="scientific">Actinopolymorpha pittospori</name>
    <dbReference type="NCBI Taxonomy" id="648752"/>
    <lineage>
        <taxon>Bacteria</taxon>
        <taxon>Bacillati</taxon>
        <taxon>Actinomycetota</taxon>
        <taxon>Actinomycetes</taxon>
        <taxon>Propionibacteriales</taxon>
        <taxon>Actinopolymorphaceae</taxon>
        <taxon>Actinopolymorpha</taxon>
    </lineage>
</organism>
<dbReference type="Pfam" id="PF10604">
    <property type="entry name" value="Polyketide_cyc2"/>
    <property type="match status" value="1"/>
</dbReference>
<evidence type="ECO:0000313" key="2">
    <source>
        <dbReference type="Proteomes" id="UP000638648"/>
    </source>
</evidence>
<evidence type="ECO:0008006" key="3">
    <source>
        <dbReference type="Google" id="ProtNLM"/>
    </source>
</evidence>
<dbReference type="AlphaFoldDB" id="A0A927RIP5"/>
<dbReference type="PANTHER" id="PTHR36166">
    <property type="entry name" value="CHROMOSOME 9, WHOLE GENOME SHOTGUN SEQUENCE"/>
    <property type="match status" value="1"/>
</dbReference>
<dbReference type="CDD" id="cd07822">
    <property type="entry name" value="SRPBCC_4"/>
    <property type="match status" value="1"/>
</dbReference>
<dbReference type="Gene3D" id="3.30.530.20">
    <property type="match status" value="1"/>
</dbReference>
<reference evidence="1" key="1">
    <citation type="submission" date="2020-10" db="EMBL/GenBank/DDBJ databases">
        <title>Sequencing the genomes of 1000 actinobacteria strains.</title>
        <authorList>
            <person name="Klenk H.-P."/>
        </authorList>
    </citation>
    <scope>NUCLEOTIDE SEQUENCE</scope>
    <source>
        <strain evidence="1">DSM 45354</strain>
    </source>
</reference>
<proteinExistence type="predicted"/>
<accession>A0A927RIP5</accession>